<dbReference type="Pfam" id="PF20684">
    <property type="entry name" value="Fung_rhodopsin"/>
    <property type="match status" value="1"/>
</dbReference>
<organism evidence="8 9">
    <name type="scientific">Seiridium cardinale</name>
    <dbReference type="NCBI Taxonomy" id="138064"/>
    <lineage>
        <taxon>Eukaryota</taxon>
        <taxon>Fungi</taxon>
        <taxon>Dikarya</taxon>
        <taxon>Ascomycota</taxon>
        <taxon>Pezizomycotina</taxon>
        <taxon>Sordariomycetes</taxon>
        <taxon>Xylariomycetidae</taxon>
        <taxon>Amphisphaeriales</taxon>
        <taxon>Sporocadaceae</taxon>
        <taxon>Seiridium</taxon>
    </lineage>
</organism>
<evidence type="ECO:0000256" key="4">
    <source>
        <dbReference type="ARBA" id="ARBA00023136"/>
    </source>
</evidence>
<evidence type="ECO:0000259" key="7">
    <source>
        <dbReference type="Pfam" id="PF20684"/>
    </source>
</evidence>
<sequence length="337" mass="38202">MASDDLGTMVSMWVCSTAALIFVATRIFLRLWSGQRFLKGDYWCMAAAVFITIRFVANHFLLLYGSTRTLTDDRRVELLQPGNEEEYLRTVTGSKIFLLTRTMLVCLLWCLKMAVLDILGRMISKLPYERLVVITLWITLASTFVASVLSVFLECRPFYLYYQVNPNPGNCVIGNLWLYVYEVSNIMTDALLMAIPIPLVLSVKLPNMQRLRILSLFSIGIFLIAVSIIRILEGRNSHSQRAQTLWASLEIICAAGVAVTPSIYALSRNRSENSSLVTTFSPPVGYGSHTMTSRIVKHNPKGDRPWYELSDQTSRKDITSKDGIVIETRVEVFNNRY</sequence>
<feature type="transmembrane region" description="Helical" evidence="6">
    <location>
        <begin position="244"/>
        <end position="266"/>
    </location>
</feature>
<keyword evidence="3 6" id="KW-1133">Transmembrane helix</keyword>
<proteinExistence type="inferred from homology"/>
<dbReference type="EMBL" id="JARVKM010000006">
    <property type="protein sequence ID" value="KAK9780382.1"/>
    <property type="molecule type" value="Genomic_DNA"/>
</dbReference>
<feature type="transmembrane region" description="Helical" evidence="6">
    <location>
        <begin position="213"/>
        <end position="232"/>
    </location>
</feature>
<reference evidence="8 9" key="1">
    <citation type="submission" date="2024-02" db="EMBL/GenBank/DDBJ databases">
        <title>First draft genome assembly of two strains of Seiridium cardinale.</title>
        <authorList>
            <person name="Emiliani G."/>
            <person name="Scali E."/>
        </authorList>
    </citation>
    <scope>NUCLEOTIDE SEQUENCE [LARGE SCALE GENOMIC DNA]</scope>
    <source>
        <strain evidence="8 9">BM-138-000479</strain>
    </source>
</reference>
<evidence type="ECO:0000256" key="6">
    <source>
        <dbReference type="SAM" id="Phobius"/>
    </source>
</evidence>
<feature type="transmembrane region" description="Helical" evidence="6">
    <location>
        <begin position="131"/>
        <end position="153"/>
    </location>
</feature>
<dbReference type="PANTHER" id="PTHR33048">
    <property type="entry name" value="PTH11-LIKE INTEGRAL MEMBRANE PROTEIN (AFU_ORTHOLOGUE AFUA_5G11245)"/>
    <property type="match status" value="1"/>
</dbReference>
<feature type="transmembrane region" description="Helical" evidence="6">
    <location>
        <begin position="176"/>
        <end position="201"/>
    </location>
</feature>
<dbReference type="InterPro" id="IPR049326">
    <property type="entry name" value="Rhodopsin_dom_fungi"/>
</dbReference>
<evidence type="ECO:0000313" key="9">
    <source>
        <dbReference type="Proteomes" id="UP001465668"/>
    </source>
</evidence>
<comment type="caution">
    <text evidence="8">The sequence shown here is derived from an EMBL/GenBank/DDBJ whole genome shotgun (WGS) entry which is preliminary data.</text>
</comment>
<evidence type="ECO:0000256" key="3">
    <source>
        <dbReference type="ARBA" id="ARBA00022989"/>
    </source>
</evidence>
<feature type="transmembrane region" description="Helical" evidence="6">
    <location>
        <begin position="41"/>
        <end position="64"/>
    </location>
</feature>
<name>A0ABR2Y2S8_9PEZI</name>
<dbReference type="PANTHER" id="PTHR33048:SF166">
    <property type="entry name" value="PTH11-LIKE INTEGRAL MEMBRANE PROTEIN"/>
    <property type="match status" value="1"/>
</dbReference>
<dbReference type="Proteomes" id="UP001465668">
    <property type="component" value="Unassembled WGS sequence"/>
</dbReference>
<keyword evidence="9" id="KW-1185">Reference proteome</keyword>
<keyword evidence="4 6" id="KW-0472">Membrane</keyword>
<evidence type="ECO:0000256" key="1">
    <source>
        <dbReference type="ARBA" id="ARBA00004141"/>
    </source>
</evidence>
<feature type="domain" description="Rhodopsin" evidence="7">
    <location>
        <begin position="26"/>
        <end position="253"/>
    </location>
</feature>
<comment type="subcellular location">
    <subcellularLocation>
        <location evidence="1">Membrane</location>
        <topology evidence="1">Multi-pass membrane protein</topology>
    </subcellularLocation>
</comment>
<feature type="transmembrane region" description="Helical" evidence="6">
    <location>
        <begin position="96"/>
        <end position="119"/>
    </location>
</feature>
<evidence type="ECO:0000313" key="8">
    <source>
        <dbReference type="EMBL" id="KAK9780382.1"/>
    </source>
</evidence>
<evidence type="ECO:0000256" key="5">
    <source>
        <dbReference type="ARBA" id="ARBA00038359"/>
    </source>
</evidence>
<gene>
    <name evidence="8" type="ORF">SCAR479_02497</name>
</gene>
<comment type="similarity">
    <text evidence="5">Belongs to the SAT4 family.</text>
</comment>
<evidence type="ECO:0000256" key="2">
    <source>
        <dbReference type="ARBA" id="ARBA00022692"/>
    </source>
</evidence>
<keyword evidence="2 6" id="KW-0812">Transmembrane</keyword>
<accession>A0ABR2Y2S8</accession>
<protein>
    <recommendedName>
        <fullName evidence="7">Rhodopsin domain-containing protein</fullName>
    </recommendedName>
</protein>
<feature type="transmembrane region" description="Helical" evidence="6">
    <location>
        <begin position="6"/>
        <end position="29"/>
    </location>
</feature>
<dbReference type="InterPro" id="IPR052337">
    <property type="entry name" value="SAT4-like"/>
</dbReference>